<keyword evidence="3" id="KW-0812">Transmembrane</keyword>
<dbReference type="SUPFAM" id="SSF55073">
    <property type="entry name" value="Nucleotide cyclase"/>
    <property type="match status" value="1"/>
</dbReference>
<comment type="caution">
    <text evidence="5">The sequence shown here is derived from an EMBL/GenBank/DDBJ whole genome shotgun (WGS) entry which is preliminary data.</text>
</comment>
<evidence type="ECO:0000259" key="4">
    <source>
        <dbReference type="PROSITE" id="PS50887"/>
    </source>
</evidence>
<feature type="transmembrane region" description="Helical" evidence="3">
    <location>
        <begin position="77"/>
        <end position="94"/>
    </location>
</feature>
<dbReference type="PROSITE" id="PS50887">
    <property type="entry name" value="GGDEF"/>
    <property type="match status" value="1"/>
</dbReference>
<dbReference type="PANTHER" id="PTHR45138:SF9">
    <property type="entry name" value="DIGUANYLATE CYCLASE DGCM-RELATED"/>
    <property type="match status" value="1"/>
</dbReference>
<evidence type="ECO:0000256" key="2">
    <source>
        <dbReference type="ARBA" id="ARBA00034247"/>
    </source>
</evidence>
<evidence type="ECO:0000313" key="6">
    <source>
        <dbReference type="Proteomes" id="UP001152658"/>
    </source>
</evidence>
<dbReference type="InterPro" id="IPR043128">
    <property type="entry name" value="Rev_trsase/Diguanyl_cyclase"/>
</dbReference>
<dbReference type="Proteomes" id="UP001152658">
    <property type="component" value="Unassembled WGS sequence"/>
</dbReference>
<reference evidence="5" key="1">
    <citation type="submission" date="2022-06" db="EMBL/GenBank/DDBJ databases">
        <authorList>
            <person name="Goudenege D."/>
            <person name="Le Roux F."/>
        </authorList>
    </citation>
    <scope>NUCLEOTIDE SEQUENCE</scope>
    <source>
        <strain evidence="5">12-063</strain>
    </source>
</reference>
<sequence length="358" mass="41078">MVKTRMDARLFNQTHHLRASVLCGLSLLLTIVALFFTIFNIFYTHSYELATLEFIFMCYSTYVYSKAKQSSHSLAHIYLYVYFLILIIGVGTFVQPIANGLFFWTSFFPVLLYLLMGVRHGRIAAGVTLTVQLFNVYYQSSSSGVYNTIPMMINLAFCYCAIWTVAHIFESNRKDTENSLRYLASRDTLTGAHNRLALIHAYAHFEQYKSDTSLCLLVIDLDYFKQVNDTYGHDAGDKVLIESVYLMSKIVGDDNLYRIGGEEFCVTLFDHDIEQAERIGEKLRQCISQHLYSYGDKRIELTLSVGICKYRDGDKLEALLKLADVELYRAKKNGRNQVRICQTDEHLQGSSELTRQNS</sequence>
<gene>
    <name evidence="5" type="ORF">VAE063_940189</name>
</gene>
<dbReference type="EC" id="2.7.7.65" evidence="1"/>
<feature type="transmembrane region" description="Helical" evidence="3">
    <location>
        <begin position="151"/>
        <end position="169"/>
    </location>
</feature>
<dbReference type="Pfam" id="PF20966">
    <property type="entry name" value="MASE6"/>
    <property type="match status" value="1"/>
</dbReference>
<evidence type="ECO:0000256" key="1">
    <source>
        <dbReference type="ARBA" id="ARBA00012528"/>
    </source>
</evidence>
<name>A0ABM9FPH1_9VIBR</name>
<dbReference type="EMBL" id="CALYLK010000135">
    <property type="protein sequence ID" value="CAH8224673.1"/>
    <property type="molecule type" value="Genomic_DNA"/>
</dbReference>
<protein>
    <recommendedName>
        <fullName evidence="1">diguanylate cyclase</fullName>
        <ecNumber evidence="1">2.7.7.65</ecNumber>
    </recommendedName>
</protein>
<dbReference type="NCBIfam" id="TIGR00254">
    <property type="entry name" value="GGDEF"/>
    <property type="match status" value="1"/>
</dbReference>
<feature type="transmembrane region" description="Helical" evidence="3">
    <location>
        <begin position="100"/>
        <end position="116"/>
    </location>
</feature>
<dbReference type="InterPro" id="IPR029787">
    <property type="entry name" value="Nucleotide_cyclase"/>
</dbReference>
<dbReference type="PANTHER" id="PTHR45138">
    <property type="entry name" value="REGULATORY COMPONENTS OF SENSORY TRANSDUCTION SYSTEM"/>
    <property type="match status" value="1"/>
</dbReference>
<accession>A0ABM9FPH1</accession>
<keyword evidence="6" id="KW-1185">Reference proteome</keyword>
<proteinExistence type="predicted"/>
<feature type="domain" description="GGDEF" evidence="4">
    <location>
        <begin position="212"/>
        <end position="343"/>
    </location>
</feature>
<dbReference type="Gene3D" id="3.30.70.270">
    <property type="match status" value="1"/>
</dbReference>
<dbReference type="SMART" id="SM00267">
    <property type="entry name" value="GGDEF"/>
    <property type="match status" value="1"/>
</dbReference>
<feature type="transmembrane region" description="Helical" evidence="3">
    <location>
        <begin position="21"/>
        <end position="43"/>
    </location>
</feature>
<evidence type="ECO:0000313" key="5">
    <source>
        <dbReference type="EMBL" id="CAH8224673.1"/>
    </source>
</evidence>
<organism evidence="5 6">
    <name type="scientific">Vibrio aestuarianus</name>
    <dbReference type="NCBI Taxonomy" id="28171"/>
    <lineage>
        <taxon>Bacteria</taxon>
        <taxon>Pseudomonadati</taxon>
        <taxon>Pseudomonadota</taxon>
        <taxon>Gammaproteobacteria</taxon>
        <taxon>Vibrionales</taxon>
        <taxon>Vibrionaceae</taxon>
        <taxon>Vibrio</taxon>
    </lineage>
</organism>
<dbReference type="Pfam" id="PF00990">
    <property type="entry name" value="GGDEF"/>
    <property type="match status" value="1"/>
</dbReference>
<keyword evidence="3" id="KW-1133">Transmembrane helix</keyword>
<keyword evidence="3" id="KW-0472">Membrane</keyword>
<dbReference type="InterPro" id="IPR050469">
    <property type="entry name" value="Diguanylate_Cyclase"/>
</dbReference>
<comment type="catalytic activity">
    <reaction evidence="2">
        <text>2 GTP = 3',3'-c-di-GMP + 2 diphosphate</text>
        <dbReference type="Rhea" id="RHEA:24898"/>
        <dbReference type="ChEBI" id="CHEBI:33019"/>
        <dbReference type="ChEBI" id="CHEBI:37565"/>
        <dbReference type="ChEBI" id="CHEBI:58805"/>
        <dbReference type="EC" id="2.7.7.65"/>
    </reaction>
</comment>
<dbReference type="InterPro" id="IPR048435">
    <property type="entry name" value="MASE6"/>
</dbReference>
<evidence type="ECO:0000256" key="3">
    <source>
        <dbReference type="SAM" id="Phobius"/>
    </source>
</evidence>
<dbReference type="InterPro" id="IPR000160">
    <property type="entry name" value="GGDEF_dom"/>
</dbReference>
<dbReference type="CDD" id="cd01949">
    <property type="entry name" value="GGDEF"/>
    <property type="match status" value="1"/>
</dbReference>